<evidence type="ECO:0000256" key="9">
    <source>
        <dbReference type="ARBA" id="ARBA00037470"/>
    </source>
</evidence>
<dbReference type="InterPro" id="IPR002109">
    <property type="entry name" value="Glutaredoxin"/>
</dbReference>
<sequence length="286" mass="32461">MKARSHAYSNGEPMSTALIESVLSRTKRFLFKIDHKRSKHMRAMRKILREKLAKKDEVKRLASLKQDNLIPSTVPIPERTANDEEMQVGGSGTSEFNSRTLKNKDGQYPSWLSGRQRKHLQAKQAVQKRNEKQKKMKKNAGKVTKRKKTQTKNKAEAIYLSSTIFRQIFRRLTSAGGSGDTGIADKVQQLITGHKVIVFSKTTCPYCIKAKQILSKYKLKDYKVIELDEIDHGNEYQNVLGKLTNARSVPRVFIAGECIGGGDDTERLDQNGDLEKRLKKVNAIEK</sequence>
<accession>A0A813Z928</accession>
<keyword evidence="3" id="KW-0813">Transport</keyword>
<comment type="function">
    <text evidence="9">Glutathione-dependent oxidoreductase that facilitates the maintenance of mitochondrial redox homeostasis upon induction of apoptosis by oxidative stress. Involved in response to hydrogen peroxide and regulation of apoptosis caused by oxidative stress. Acts as a very efficient catalyst of monothiol reactions because of its high affinity for protein glutathione-mixed disulfides. Can receive electrons not only from glutathione (GSH), but also from thioredoxin reductase supporting both monothiol and dithiol reactions. Efficiently catalyzes both glutathionylation and deglutathionylation of mitochondrial complex I, which in turn regulates the superoxide production by the complex. Overexpression decreases the susceptibility to apoptosis and prevents loss of cardiolipin and cytochrome c release.</text>
</comment>
<evidence type="ECO:0000256" key="12">
    <source>
        <dbReference type="SAM" id="MobiDB-lite"/>
    </source>
</evidence>
<dbReference type="GO" id="GO:0034599">
    <property type="term" value="P:cellular response to oxidative stress"/>
    <property type="evidence" value="ECO:0007669"/>
    <property type="project" value="TreeGrafter"/>
</dbReference>
<evidence type="ECO:0000259" key="13">
    <source>
        <dbReference type="Pfam" id="PF00462"/>
    </source>
</evidence>
<feature type="compositionally biased region" description="Basic residues" evidence="12">
    <location>
        <begin position="131"/>
        <end position="150"/>
    </location>
</feature>
<keyword evidence="6" id="KW-0318">Glutathionylation</keyword>
<evidence type="ECO:0000256" key="1">
    <source>
        <dbReference type="ARBA" id="ARBA00002549"/>
    </source>
</evidence>
<evidence type="ECO:0000256" key="10">
    <source>
        <dbReference type="ARBA" id="ARBA00038558"/>
    </source>
</evidence>
<reference evidence="14" key="1">
    <citation type="submission" date="2021-02" db="EMBL/GenBank/DDBJ databases">
        <authorList>
            <person name="Nowell W R."/>
        </authorList>
    </citation>
    <scope>NUCLEOTIDE SEQUENCE</scope>
</reference>
<comment type="function">
    <text evidence="1">Has a glutathione-disulfide oxidoreductase activity in the presence of NADPH and glutathione reductase. Reduces low molecular weight disulfides and proteins.</text>
</comment>
<evidence type="ECO:0000256" key="8">
    <source>
        <dbReference type="ARBA" id="ARBA00034118"/>
    </source>
</evidence>
<feature type="domain" description="Glutaredoxin" evidence="13">
    <location>
        <begin position="196"/>
        <end position="259"/>
    </location>
</feature>
<dbReference type="FunFam" id="3.40.30.10:FF:000026">
    <property type="entry name" value="Glutaredoxin 2"/>
    <property type="match status" value="1"/>
</dbReference>
<dbReference type="GO" id="GO:0005737">
    <property type="term" value="C:cytoplasm"/>
    <property type="evidence" value="ECO:0007669"/>
    <property type="project" value="TreeGrafter"/>
</dbReference>
<dbReference type="InterPro" id="IPR011899">
    <property type="entry name" value="Glutaredoxin_euk/vir"/>
</dbReference>
<keyword evidence="4" id="KW-0249">Electron transport</keyword>
<dbReference type="PROSITE" id="PS00195">
    <property type="entry name" value="GLUTAREDOXIN_1"/>
    <property type="match status" value="1"/>
</dbReference>
<evidence type="ECO:0000256" key="4">
    <source>
        <dbReference type="ARBA" id="ARBA00022982"/>
    </source>
</evidence>
<dbReference type="PANTHER" id="PTHR45694">
    <property type="entry name" value="GLUTAREDOXIN 2"/>
    <property type="match status" value="1"/>
</dbReference>
<dbReference type="GO" id="GO:0015038">
    <property type="term" value="F:glutathione disulfide oxidoreductase activity"/>
    <property type="evidence" value="ECO:0007669"/>
    <property type="project" value="TreeGrafter"/>
</dbReference>
<dbReference type="InterPro" id="IPR018784">
    <property type="entry name" value="LLPH-like"/>
</dbReference>
<dbReference type="Proteomes" id="UP000663852">
    <property type="component" value="Unassembled WGS sequence"/>
</dbReference>
<dbReference type="Pfam" id="PF10169">
    <property type="entry name" value="LLPH"/>
    <property type="match status" value="1"/>
</dbReference>
<evidence type="ECO:0000256" key="2">
    <source>
        <dbReference type="ARBA" id="ARBA00007787"/>
    </source>
</evidence>
<dbReference type="AlphaFoldDB" id="A0A813Z928"/>
<evidence type="ECO:0000256" key="3">
    <source>
        <dbReference type="ARBA" id="ARBA00022448"/>
    </source>
</evidence>
<dbReference type="Gene3D" id="3.40.30.10">
    <property type="entry name" value="Glutaredoxin"/>
    <property type="match status" value="1"/>
</dbReference>
<keyword evidence="7" id="KW-0676">Redox-active center</keyword>
<dbReference type="CDD" id="cd03419">
    <property type="entry name" value="GRX_GRXh_1_2_like"/>
    <property type="match status" value="1"/>
</dbReference>
<dbReference type="PRINTS" id="PR00160">
    <property type="entry name" value="GLUTAREDOXIN"/>
</dbReference>
<evidence type="ECO:0000256" key="6">
    <source>
        <dbReference type="ARBA" id="ARBA00023206"/>
    </source>
</evidence>
<protein>
    <recommendedName>
        <fullName evidence="11">Glutaredoxin-2, mitochondrial</fullName>
    </recommendedName>
</protein>
<evidence type="ECO:0000256" key="11">
    <source>
        <dbReference type="ARBA" id="ARBA00039819"/>
    </source>
</evidence>
<dbReference type="Pfam" id="PF00462">
    <property type="entry name" value="Glutaredoxin"/>
    <property type="match status" value="1"/>
</dbReference>
<dbReference type="SUPFAM" id="SSF52833">
    <property type="entry name" value="Thioredoxin-like"/>
    <property type="match status" value="1"/>
</dbReference>
<feature type="region of interest" description="Disordered" evidence="12">
    <location>
        <begin position="84"/>
        <end position="150"/>
    </location>
</feature>
<dbReference type="InterPro" id="IPR014025">
    <property type="entry name" value="Glutaredoxin_subgr"/>
</dbReference>
<keyword evidence="5" id="KW-1015">Disulfide bond</keyword>
<dbReference type="InterPro" id="IPR011767">
    <property type="entry name" value="GLR_AS"/>
</dbReference>
<proteinExistence type="inferred from homology"/>
<organism evidence="14 15">
    <name type="scientific">Adineta ricciae</name>
    <name type="common">Rotifer</name>
    <dbReference type="NCBI Taxonomy" id="249248"/>
    <lineage>
        <taxon>Eukaryota</taxon>
        <taxon>Metazoa</taxon>
        <taxon>Spiralia</taxon>
        <taxon>Gnathifera</taxon>
        <taxon>Rotifera</taxon>
        <taxon>Eurotatoria</taxon>
        <taxon>Bdelloidea</taxon>
        <taxon>Adinetida</taxon>
        <taxon>Adinetidae</taxon>
        <taxon>Adineta</taxon>
    </lineage>
</organism>
<comment type="subunit">
    <text evidence="10">Monomer; active form. Homodimer; inactive form. The homodimer is probably linked by 1 2Fe-2S cluster.</text>
</comment>
<dbReference type="PANTHER" id="PTHR45694:SF5">
    <property type="entry name" value="GLUTAREDOXIN 2"/>
    <property type="match status" value="1"/>
</dbReference>
<evidence type="ECO:0000313" key="15">
    <source>
        <dbReference type="Proteomes" id="UP000663852"/>
    </source>
</evidence>
<evidence type="ECO:0000256" key="7">
    <source>
        <dbReference type="ARBA" id="ARBA00023284"/>
    </source>
</evidence>
<evidence type="ECO:0000313" key="14">
    <source>
        <dbReference type="EMBL" id="CAF0896583.1"/>
    </source>
</evidence>
<evidence type="ECO:0000256" key="5">
    <source>
        <dbReference type="ARBA" id="ARBA00023157"/>
    </source>
</evidence>
<dbReference type="PROSITE" id="PS51354">
    <property type="entry name" value="GLUTAREDOXIN_2"/>
    <property type="match status" value="1"/>
</dbReference>
<comment type="caution">
    <text evidence="14">The sequence shown here is derived from an EMBL/GenBank/DDBJ whole genome shotgun (WGS) entry which is preliminary data.</text>
</comment>
<gene>
    <name evidence="14" type="ORF">EDS130_LOCUS9560</name>
</gene>
<name>A0A813Z928_ADIRI</name>
<dbReference type="EMBL" id="CAJNOJ010000032">
    <property type="protein sequence ID" value="CAF0896583.1"/>
    <property type="molecule type" value="Genomic_DNA"/>
</dbReference>
<comment type="similarity">
    <text evidence="2">Belongs to the glutaredoxin family.</text>
</comment>
<dbReference type="OrthoDB" id="418495at2759"/>
<dbReference type="NCBIfam" id="TIGR02180">
    <property type="entry name" value="GRX_euk"/>
    <property type="match status" value="1"/>
</dbReference>
<dbReference type="InterPro" id="IPR036249">
    <property type="entry name" value="Thioredoxin-like_sf"/>
</dbReference>
<comment type="similarity">
    <text evidence="8">Belongs to the learning-associated protein family.</text>
</comment>